<dbReference type="Proteomes" id="UP000067711">
    <property type="component" value="Chromosome 2"/>
</dbReference>
<feature type="transmembrane region" description="Helical" evidence="1">
    <location>
        <begin position="19"/>
        <end position="38"/>
    </location>
</feature>
<feature type="transmembrane region" description="Helical" evidence="1">
    <location>
        <begin position="137"/>
        <end position="161"/>
    </location>
</feature>
<evidence type="ECO:0000313" key="2">
    <source>
        <dbReference type="EMBL" id="AOJ07914.1"/>
    </source>
</evidence>
<organism evidence="2 3">
    <name type="scientific">Burkholderia mayonis</name>
    <dbReference type="NCBI Taxonomy" id="1385591"/>
    <lineage>
        <taxon>Bacteria</taxon>
        <taxon>Pseudomonadati</taxon>
        <taxon>Pseudomonadota</taxon>
        <taxon>Betaproteobacteria</taxon>
        <taxon>Burkholderiales</taxon>
        <taxon>Burkholderiaceae</taxon>
        <taxon>Burkholderia</taxon>
        <taxon>pseudomallei group</taxon>
    </lineage>
</organism>
<keyword evidence="1" id="KW-0812">Transmembrane</keyword>
<dbReference type="EMBL" id="CP013388">
    <property type="protein sequence ID" value="AOJ07914.1"/>
    <property type="molecule type" value="Genomic_DNA"/>
</dbReference>
<sequence>METSVIRQPAAQSSVAQRIVIGALIAGLGIFSVGDHFYHVRNGILWYNWAPRLDGQSLIVWPIFVAGSAAILAATHPFTSGTTPPPLSKLVSLVAVTHLVYGATGLFGNTHPFMLSIALVALWIVRIATTTDYRMRIAGLSVIVAATGPLAEGLVSWLGLFDYKLQQFARVPYWLFAAYLHAGPLAFAFGRWVRNGRLGGAA</sequence>
<evidence type="ECO:0000313" key="3">
    <source>
        <dbReference type="Proteomes" id="UP000067711"/>
    </source>
</evidence>
<dbReference type="AlphaFoldDB" id="A0A1B4FW89"/>
<evidence type="ECO:0000256" key="1">
    <source>
        <dbReference type="SAM" id="Phobius"/>
    </source>
</evidence>
<feature type="transmembrane region" description="Helical" evidence="1">
    <location>
        <begin position="99"/>
        <end position="125"/>
    </location>
</feature>
<keyword evidence="1" id="KW-0472">Membrane</keyword>
<keyword evidence="1" id="KW-1133">Transmembrane helix</keyword>
<proteinExistence type="predicted"/>
<feature type="transmembrane region" description="Helical" evidence="1">
    <location>
        <begin position="173"/>
        <end position="193"/>
    </location>
</feature>
<feature type="transmembrane region" description="Helical" evidence="1">
    <location>
        <begin position="58"/>
        <end position="79"/>
    </location>
</feature>
<reference evidence="2 3" key="1">
    <citation type="submission" date="2015-12" db="EMBL/GenBank/DDBJ databases">
        <title>Diversity of Burkholderia near neighbor genomes.</title>
        <authorList>
            <person name="Sahl J."/>
            <person name="Wagner D."/>
            <person name="Keim P."/>
        </authorList>
    </citation>
    <scope>NUCLEOTIDE SEQUENCE [LARGE SCALE GENOMIC DNA]</scope>
    <source>
        <strain evidence="2 3">BDU8</strain>
    </source>
</reference>
<protein>
    <submittedName>
        <fullName evidence="2">Uncharacterized protein</fullName>
    </submittedName>
</protein>
<gene>
    <name evidence="2" type="ORF">WS71_11850</name>
</gene>
<dbReference type="RefSeq" id="WP_066487950.1">
    <property type="nucleotide sequence ID" value="NZ_CP013388.1"/>
</dbReference>
<name>A0A1B4FW89_9BURK</name>
<accession>A0A1B4FW89</accession>